<sequence>MLGVFAGIFVYCLIVLHTIRGGIDEAEFVSNLAVFFVFVLFVISLLSLRELLRLLIGYF</sequence>
<dbReference type="RefSeq" id="WP_090286115.1">
    <property type="nucleotide sequence ID" value="NZ_FMWO01000048.1"/>
</dbReference>
<dbReference type="InterPro" id="IPR018723">
    <property type="entry name" value="DUF2254_membrane"/>
</dbReference>
<organism evidence="2 3">
    <name type="scientific">Nitrosomonas mobilis</name>
    <dbReference type="NCBI Taxonomy" id="51642"/>
    <lineage>
        <taxon>Bacteria</taxon>
        <taxon>Pseudomonadati</taxon>
        <taxon>Pseudomonadota</taxon>
        <taxon>Betaproteobacteria</taxon>
        <taxon>Nitrosomonadales</taxon>
        <taxon>Nitrosomonadaceae</taxon>
        <taxon>Nitrosomonas</taxon>
    </lineage>
</organism>
<reference evidence="2 3" key="1">
    <citation type="submission" date="2016-10" db="EMBL/GenBank/DDBJ databases">
        <authorList>
            <person name="de Groot N.N."/>
        </authorList>
    </citation>
    <scope>NUCLEOTIDE SEQUENCE [LARGE SCALE GENOMIC DNA]</scope>
    <source>
        <strain evidence="2">1</strain>
    </source>
</reference>
<dbReference type="STRING" id="51642.NSMM_400135"/>
<dbReference type="EMBL" id="FMWO01000048">
    <property type="protein sequence ID" value="SCZ85657.1"/>
    <property type="molecule type" value="Genomic_DNA"/>
</dbReference>
<evidence type="ECO:0000313" key="3">
    <source>
        <dbReference type="Proteomes" id="UP000198729"/>
    </source>
</evidence>
<gene>
    <name evidence="2" type="ORF">NSMM_400135</name>
</gene>
<dbReference type="Proteomes" id="UP000198729">
    <property type="component" value="Unassembled WGS sequence"/>
</dbReference>
<proteinExistence type="predicted"/>
<evidence type="ECO:0000256" key="1">
    <source>
        <dbReference type="SAM" id="Phobius"/>
    </source>
</evidence>
<accession>A0A1G5SFA1</accession>
<evidence type="ECO:0000313" key="2">
    <source>
        <dbReference type="EMBL" id="SCZ85657.1"/>
    </source>
</evidence>
<name>A0A1G5SFA1_9PROT</name>
<protein>
    <submittedName>
        <fullName evidence="2">Uncharacterized protein</fullName>
    </submittedName>
</protein>
<keyword evidence="1" id="KW-0472">Membrane</keyword>
<keyword evidence="1" id="KW-0812">Transmembrane</keyword>
<keyword evidence="1" id="KW-1133">Transmembrane helix</keyword>
<feature type="transmembrane region" description="Helical" evidence="1">
    <location>
        <begin position="31"/>
        <end position="48"/>
    </location>
</feature>
<dbReference type="Pfam" id="PF10011">
    <property type="entry name" value="DUF2254"/>
    <property type="match status" value="1"/>
</dbReference>
<dbReference type="AlphaFoldDB" id="A0A1G5SFA1"/>
<keyword evidence="3" id="KW-1185">Reference proteome</keyword>